<keyword evidence="5" id="KW-1185">Reference proteome</keyword>
<evidence type="ECO:0000256" key="3">
    <source>
        <dbReference type="SAM" id="Phobius"/>
    </source>
</evidence>
<accession>A0A7I8BEQ0</accession>
<reference evidence="4 5" key="1">
    <citation type="journal article" date="2020" name="Genes (Basel)">
        <title>Genomic Comparison of Insect Gut Symbionts from Divergent Burkholderia Subclades.</title>
        <authorList>
            <person name="Takeshita K."/>
            <person name="Kikuchi Y."/>
        </authorList>
    </citation>
    <scope>NUCLEOTIDE SEQUENCE [LARGE SCALE GENOMIC DNA]</scope>
    <source>
        <strain evidence="4 5">PGU16</strain>
    </source>
</reference>
<gene>
    <name evidence="4" type="ORF">PPGU16_01310</name>
</gene>
<dbReference type="KEGG" id="plad:PPGU16_01310"/>
<evidence type="ECO:0000313" key="4">
    <source>
        <dbReference type="EMBL" id="BCF87064.1"/>
    </source>
</evidence>
<feature type="compositionally biased region" description="Polar residues" evidence="2">
    <location>
        <begin position="1"/>
        <end position="11"/>
    </location>
</feature>
<sequence>MNSGAQVSSIANRREDGATSVDDSYGKSIQSTMLPMVAALFATAVSIVIAGYGGWQRGGTQIEQVLNVALAGIAVVFLHLLPMCWNMFRLPSRVFAFALWSVSLFVILYGQATFFVLSQQHAGEQRSATLPAIVSSLPPLPNGRSLTAVAQDIARTTAALAGVNPRRCEGNCPSPKALRMTLLARLDALSVEADEAKRREADEDRRNRQFDRDEALRSTLREDQAASTVASWLGTTERRLELISATACAVVLEGAAIVSWLLVSNASCRARTREAVPFVGKATAAEREAALSEHEAIARAPHLANSVHLAHADNGAAVTRGRPEVTRESADSPARCEDEHLLTKIRAAVATGQLKPTQASIRKFLRCGQPKAARLNRQYSARFGDASD</sequence>
<evidence type="ECO:0000256" key="1">
    <source>
        <dbReference type="SAM" id="Coils"/>
    </source>
</evidence>
<dbReference type="AlphaFoldDB" id="A0A7I8BEQ0"/>
<dbReference type="EMBL" id="AP023174">
    <property type="protein sequence ID" value="BCF87064.1"/>
    <property type="molecule type" value="Genomic_DNA"/>
</dbReference>
<dbReference type="Proteomes" id="UP000510888">
    <property type="component" value="Chromosome 1"/>
</dbReference>
<keyword evidence="3" id="KW-0812">Transmembrane</keyword>
<feature type="transmembrane region" description="Helical" evidence="3">
    <location>
        <begin position="33"/>
        <end position="53"/>
    </location>
</feature>
<keyword evidence="3" id="KW-1133">Transmembrane helix</keyword>
<name>A0A7I8BEQ0_9BURK</name>
<protein>
    <submittedName>
        <fullName evidence="4">Uncharacterized protein</fullName>
    </submittedName>
</protein>
<feature type="transmembrane region" description="Helical" evidence="3">
    <location>
        <begin position="65"/>
        <end position="88"/>
    </location>
</feature>
<evidence type="ECO:0000313" key="5">
    <source>
        <dbReference type="Proteomes" id="UP000510888"/>
    </source>
</evidence>
<organism evidence="4 5">
    <name type="scientific">Paraburkholderia largidicola</name>
    <dbReference type="NCBI Taxonomy" id="3014751"/>
    <lineage>
        <taxon>Bacteria</taxon>
        <taxon>Pseudomonadati</taxon>
        <taxon>Pseudomonadota</taxon>
        <taxon>Betaproteobacteria</taxon>
        <taxon>Burkholderiales</taxon>
        <taxon>Burkholderiaceae</taxon>
        <taxon>Paraburkholderia</taxon>
    </lineage>
</organism>
<feature type="transmembrane region" description="Helical" evidence="3">
    <location>
        <begin position="94"/>
        <end position="117"/>
    </location>
</feature>
<feature type="transmembrane region" description="Helical" evidence="3">
    <location>
        <begin position="242"/>
        <end position="263"/>
    </location>
</feature>
<feature type="region of interest" description="Disordered" evidence="2">
    <location>
        <begin position="1"/>
        <end position="21"/>
    </location>
</feature>
<proteinExistence type="predicted"/>
<keyword evidence="3" id="KW-0472">Membrane</keyword>
<keyword evidence="1" id="KW-0175">Coiled coil</keyword>
<feature type="coiled-coil region" evidence="1">
    <location>
        <begin position="179"/>
        <end position="206"/>
    </location>
</feature>
<evidence type="ECO:0000256" key="2">
    <source>
        <dbReference type="SAM" id="MobiDB-lite"/>
    </source>
</evidence>